<protein>
    <submittedName>
        <fullName evidence="1">Putative secreted protein</fullName>
    </submittedName>
</protein>
<sequence>MHRRLPMFGQARGGVVCLLLSSPCPPTTTTMAATATKMMPQYDTMRAKRAVELALDALPTPPCAMLCSVSDELAHVFWSRCM</sequence>
<organism evidence="1">
    <name type="scientific">Anopheles triannulatus</name>
    <dbReference type="NCBI Taxonomy" id="58253"/>
    <lineage>
        <taxon>Eukaryota</taxon>
        <taxon>Metazoa</taxon>
        <taxon>Ecdysozoa</taxon>
        <taxon>Arthropoda</taxon>
        <taxon>Hexapoda</taxon>
        <taxon>Insecta</taxon>
        <taxon>Pterygota</taxon>
        <taxon>Neoptera</taxon>
        <taxon>Endopterygota</taxon>
        <taxon>Diptera</taxon>
        <taxon>Nematocera</taxon>
        <taxon>Culicoidea</taxon>
        <taxon>Culicidae</taxon>
        <taxon>Anophelinae</taxon>
        <taxon>Anopheles</taxon>
    </lineage>
</organism>
<evidence type="ECO:0000313" key="1">
    <source>
        <dbReference type="EMBL" id="MBW49048.1"/>
    </source>
</evidence>
<proteinExistence type="predicted"/>
<name>A0A2M4B889_9DIPT</name>
<reference evidence="1" key="1">
    <citation type="submission" date="2018-01" db="EMBL/GenBank/DDBJ databases">
        <title>An insight into the sialome of Amazonian anophelines.</title>
        <authorList>
            <person name="Ribeiro J.M."/>
            <person name="Scarpassa V."/>
            <person name="Calvo E."/>
        </authorList>
    </citation>
    <scope>NUCLEOTIDE SEQUENCE</scope>
    <source>
        <tissue evidence="1">Salivary glands</tissue>
    </source>
</reference>
<accession>A0A2M4B889</accession>
<dbReference type="AlphaFoldDB" id="A0A2M4B889"/>
<dbReference type="EMBL" id="GGFK01015727">
    <property type="protein sequence ID" value="MBW49048.1"/>
    <property type="molecule type" value="Transcribed_RNA"/>
</dbReference>